<dbReference type="OrthoDB" id="9788698at2"/>
<dbReference type="Pfam" id="PF02577">
    <property type="entry name" value="BFN_dom"/>
    <property type="match status" value="1"/>
</dbReference>
<dbReference type="EMBL" id="SMFZ01000002">
    <property type="protein sequence ID" value="TCK19879.1"/>
    <property type="molecule type" value="Genomic_DNA"/>
</dbReference>
<dbReference type="Gene3D" id="3.10.690.10">
    <property type="entry name" value="Bifunctional nuclease domain"/>
    <property type="match status" value="1"/>
</dbReference>
<dbReference type="AlphaFoldDB" id="A0A4R1HJZ8"/>
<sequence length="189" mass="20254">MALSCGGGVSVKSMHVLRLIVHARSRQPVLLLGEIEGTRCVPIFLRPAQAEVIAVGPRDGDSTSLTQDVLLPVVEALGHSLERIEITDLTDGVYTAELVFDTGERVEVKPSDALSVAVRERLPIGIAEHVLEEVGQNVDDVIPPDSEDPSGQGAQTRAAAGADGPDAPPEDQLREFKEFIDEVSPDDFR</sequence>
<feature type="compositionally biased region" description="Basic and acidic residues" evidence="1">
    <location>
        <begin position="171"/>
        <end position="189"/>
    </location>
</feature>
<organism evidence="3 4">
    <name type="scientific">Pseudonocardia endophytica</name>
    <dbReference type="NCBI Taxonomy" id="401976"/>
    <lineage>
        <taxon>Bacteria</taxon>
        <taxon>Bacillati</taxon>
        <taxon>Actinomycetota</taxon>
        <taxon>Actinomycetes</taxon>
        <taxon>Pseudonocardiales</taxon>
        <taxon>Pseudonocardiaceae</taxon>
        <taxon>Pseudonocardia</taxon>
    </lineage>
</organism>
<evidence type="ECO:0000313" key="3">
    <source>
        <dbReference type="EMBL" id="TCK19879.1"/>
    </source>
</evidence>
<accession>A0A4R1HJZ8</accession>
<keyword evidence="4" id="KW-1185">Reference proteome</keyword>
<dbReference type="GO" id="GO:0004518">
    <property type="term" value="F:nuclease activity"/>
    <property type="evidence" value="ECO:0007669"/>
    <property type="project" value="InterPro"/>
</dbReference>
<comment type="caution">
    <text evidence="3">The sequence shown here is derived from an EMBL/GenBank/DDBJ whole genome shotgun (WGS) entry which is preliminary data.</text>
</comment>
<proteinExistence type="predicted"/>
<evidence type="ECO:0000313" key="4">
    <source>
        <dbReference type="Proteomes" id="UP000295560"/>
    </source>
</evidence>
<evidence type="ECO:0000256" key="1">
    <source>
        <dbReference type="SAM" id="MobiDB-lite"/>
    </source>
</evidence>
<gene>
    <name evidence="3" type="ORF">EV378_3823</name>
</gene>
<feature type="compositionally biased region" description="Low complexity" evidence="1">
    <location>
        <begin position="151"/>
        <end position="165"/>
    </location>
</feature>
<evidence type="ECO:0000259" key="2">
    <source>
        <dbReference type="PROSITE" id="PS51658"/>
    </source>
</evidence>
<feature type="domain" description="BFN" evidence="2">
    <location>
        <begin position="11"/>
        <end position="138"/>
    </location>
</feature>
<dbReference type="Proteomes" id="UP000295560">
    <property type="component" value="Unassembled WGS sequence"/>
</dbReference>
<dbReference type="InterPro" id="IPR003729">
    <property type="entry name" value="Bi_nuclease_dom"/>
</dbReference>
<feature type="region of interest" description="Disordered" evidence="1">
    <location>
        <begin position="139"/>
        <end position="189"/>
    </location>
</feature>
<name>A0A4R1HJZ8_PSEEN</name>
<dbReference type="InterPro" id="IPR036104">
    <property type="entry name" value="BFN_sf"/>
</dbReference>
<reference evidence="3 4" key="1">
    <citation type="submission" date="2019-03" db="EMBL/GenBank/DDBJ databases">
        <title>Sequencing the genomes of 1000 actinobacteria strains.</title>
        <authorList>
            <person name="Klenk H.-P."/>
        </authorList>
    </citation>
    <scope>NUCLEOTIDE SEQUENCE [LARGE SCALE GENOMIC DNA]</scope>
    <source>
        <strain evidence="3 4">DSM 44969</strain>
    </source>
</reference>
<dbReference type="PROSITE" id="PS51658">
    <property type="entry name" value="BFN"/>
    <property type="match status" value="1"/>
</dbReference>
<protein>
    <recommendedName>
        <fullName evidence="2">BFN domain-containing protein</fullName>
    </recommendedName>
</protein>
<dbReference type="SUPFAM" id="SSF103256">
    <property type="entry name" value="Hypothetical protein TM0160"/>
    <property type="match status" value="1"/>
</dbReference>